<dbReference type="SUPFAM" id="SSF51338">
    <property type="entry name" value="Composite domain of metallo-dependent hydrolases"/>
    <property type="match status" value="1"/>
</dbReference>
<evidence type="ECO:0000259" key="2">
    <source>
        <dbReference type="Pfam" id="PF01979"/>
    </source>
</evidence>
<dbReference type="InterPro" id="IPR032466">
    <property type="entry name" value="Metal_Hydrolase"/>
</dbReference>
<sequence length="457" mass="49618">MTRTLIECGWLVSMDETVGDHRDARILIEGNRIVAAGKGIEADADTVIDARDKIVMPGLIDAHIHTWQAGLRAIGSEWLGPDYHKNIHANLATHYGPGDNYVGNLIGALGQIDGGVTTILDWCHNLTSLEHAERSVDGLEESGIRAVFAHGTAKPPTKPGELPYTHVPHPRDRIEALRKGRFASDDRLVTLAMAILGPHWGTYEVAEQDLRMAREFGLLSTSHATRKIADQVAPGGYGKLVKAGLIGPDHNLVHGNYIEDEELKPLIEAGASVTATVLVELHGHVAEPVTLRVRKFGGMPSIGIDVEPIVTGEMFREMQAALLHARWASLRDNQAAGNPPFKTIPIRSREALTWATIGNARAIGLEDQIGSITPGKKADIVMLRANDLNLFPVHDPLLSITDQANAGNVDTVIIDGVIKKQGGKRLFRDDVLERRKLELVASIERIMRAGSFSVTAA</sequence>
<dbReference type="InterPro" id="IPR050287">
    <property type="entry name" value="MTA/SAH_deaminase"/>
</dbReference>
<dbReference type="EMBL" id="CP039865">
    <property type="protein sequence ID" value="QCK85672.1"/>
    <property type="molecule type" value="Genomic_DNA"/>
</dbReference>
<feature type="domain" description="Amidohydrolase-related" evidence="2">
    <location>
        <begin position="54"/>
        <end position="418"/>
    </location>
</feature>
<dbReference type="RefSeq" id="WP_137099006.1">
    <property type="nucleotide sequence ID" value="NZ_CP039865.1"/>
</dbReference>
<dbReference type="PANTHER" id="PTHR43794:SF5">
    <property type="entry name" value="CHLOROHYDROLASE FAMILY PROTEIN"/>
    <property type="match status" value="1"/>
</dbReference>
<dbReference type="SUPFAM" id="SSF51556">
    <property type="entry name" value="Metallo-dependent hydrolases"/>
    <property type="match status" value="1"/>
</dbReference>
<dbReference type="Proteomes" id="UP000298588">
    <property type="component" value="Chromosome"/>
</dbReference>
<dbReference type="InterPro" id="IPR006680">
    <property type="entry name" value="Amidohydro-rel"/>
</dbReference>
<name>A0A4D7QND1_9HYPH</name>
<dbReference type="PANTHER" id="PTHR43794">
    <property type="entry name" value="AMINOHYDROLASE SSNA-RELATED"/>
    <property type="match status" value="1"/>
</dbReference>
<evidence type="ECO:0000313" key="3">
    <source>
        <dbReference type="EMBL" id="QCK85672.1"/>
    </source>
</evidence>
<protein>
    <recommendedName>
        <fullName evidence="2">Amidohydrolase-related domain-containing protein</fullName>
    </recommendedName>
</protein>
<dbReference type="OrthoDB" id="9782972at2"/>
<dbReference type="Gene3D" id="3.20.20.140">
    <property type="entry name" value="Metal-dependent hydrolases"/>
    <property type="match status" value="1"/>
</dbReference>
<proteinExistence type="inferred from homology"/>
<gene>
    <name evidence="3" type="ORF">E8L99_07785</name>
</gene>
<dbReference type="InterPro" id="IPR011059">
    <property type="entry name" value="Metal-dep_hydrolase_composite"/>
</dbReference>
<evidence type="ECO:0000256" key="1">
    <source>
        <dbReference type="ARBA" id="ARBA00006745"/>
    </source>
</evidence>
<dbReference type="AlphaFoldDB" id="A0A4D7QND1"/>
<organism evidence="3 4">
    <name type="scientific">Phreatobacter aquaticus</name>
    <dbReference type="NCBI Taxonomy" id="2570229"/>
    <lineage>
        <taxon>Bacteria</taxon>
        <taxon>Pseudomonadati</taxon>
        <taxon>Pseudomonadota</taxon>
        <taxon>Alphaproteobacteria</taxon>
        <taxon>Hyphomicrobiales</taxon>
        <taxon>Phreatobacteraceae</taxon>
        <taxon>Phreatobacter</taxon>
    </lineage>
</organism>
<evidence type="ECO:0000313" key="4">
    <source>
        <dbReference type="Proteomes" id="UP000298588"/>
    </source>
</evidence>
<dbReference type="NCBIfam" id="NF006056">
    <property type="entry name" value="PRK08204.1"/>
    <property type="match status" value="1"/>
</dbReference>
<keyword evidence="4" id="KW-1185">Reference proteome</keyword>
<dbReference type="Gene3D" id="2.30.40.10">
    <property type="entry name" value="Urease, subunit C, domain 1"/>
    <property type="match status" value="1"/>
</dbReference>
<comment type="similarity">
    <text evidence="1">Belongs to the metallo-dependent hydrolases superfamily. ATZ/TRZ family.</text>
</comment>
<dbReference type="GO" id="GO:0016810">
    <property type="term" value="F:hydrolase activity, acting on carbon-nitrogen (but not peptide) bonds"/>
    <property type="evidence" value="ECO:0007669"/>
    <property type="project" value="InterPro"/>
</dbReference>
<dbReference type="KEGG" id="paqt:E8L99_07785"/>
<accession>A0A4D7QND1</accession>
<reference evidence="3 4" key="1">
    <citation type="submission" date="2019-04" db="EMBL/GenBank/DDBJ databases">
        <title>Phreatobacter aquaticus sp. nov.</title>
        <authorList>
            <person name="Choi A."/>
            <person name="Baek K."/>
        </authorList>
    </citation>
    <scope>NUCLEOTIDE SEQUENCE [LARGE SCALE GENOMIC DNA]</scope>
    <source>
        <strain evidence="3 4">NMCR1094</strain>
    </source>
</reference>
<dbReference type="Pfam" id="PF01979">
    <property type="entry name" value="Amidohydro_1"/>
    <property type="match status" value="1"/>
</dbReference>